<evidence type="ECO:0000313" key="2">
    <source>
        <dbReference type="Proteomes" id="UP001164539"/>
    </source>
</evidence>
<proteinExistence type="predicted"/>
<dbReference type="EMBL" id="CM051395">
    <property type="protein sequence ID" value="KAJ4724063.1"/>
    <property type="molecule type" value="Genomic_DNA"/>
</dbReference>
<name>A0ACC1YLN7_MELAZ</name>
<organism evidence="1 2">
    <name type="scientific">Melia azedarach</name>
    <name type="common">Chinaberry tree</name>
    <dbReference type="NCBI Taxonomy" id="155640"/>
    <lineage>
        <taxon>Eukaryota</taxon>
        <taxon>Viridiplantae</taxon>
        <taxon>Streptophyta</taxon>
        <taxon>Embryophyta</taxon>
        <taxon>Tracheophyta</taxon>
        <taxon>Spermatophyta</taxon>
        <taxon>Magnoliopsida</taxon>
        <taxon>eudicotyledons</taxon>
        <taxon>Gunneridae</taxon>
        <taxon>Pentapetalae</taxon>
        <taxon>rosids</taxon>
        <taxon>malvids</taxon>
        <taxon>Sapindales</taxon>
        <taxon>Meliaceae</taxon>
        <taxon>Melia</taxon>
    </lineage>
</organism>
<sequence>MESLYLKQVISATNRRNPANPIRFYSRKRRLHLQNHGFRFPSIRSKQSDFQDFQGYAKPSRLLPATEVKVCTETSLKNFSSFIVGESRSLFKVKIQTSNSYGSSLSDLSAGILFCLIDENGDSILQSIPASLRANHSAKTKDGEVDPDMVCFQRGSSDEFIFEGPRLKKIVALWISLESGQWRLGRPSCITELSGVDPFTLLAKSISQSTSLLNAQISNEESMKEYEDLKFSLLLYDAILIFVGTSVASLSVGGRYALAFLVGGFGGFLYLLLLQRSIDGLPAPESISRNREGNSNGLFSGGFKAPLSSIALAVGITFLALNYISSGDDDVTIMLTPKELLVGMLGFLACKVAVVLAAFKPLPVSLKENK</sequence>
<gene>
    <name evidence="1" type="ORF">OWV82_003095</name>
</gene>
<accession>A0ACC1YLN7</accession>
<dbReference type="Proteomes" id="UP001164539">
    <property type="component" value="Chromosome 2"/>
</dbReference>
<keyword evidence="2" id="KW-1185">Reference proteome</keyword>
<evidence type="ECO:0000313" key="1">
    <source>
        <dbReference type="EMBL" id="KAJ4724063.1"/>
    </source>
</evidence>
<protein>
    <submittedName>
        <fullName evidence="1">Lipase/lipooxygenase, PLAT/LH2 family protein</fullName>
    </submittedName>
</protein>
<reference evidence="1 2" key="1">
    <citation type="journal article" date="2023" name="Science">
        <title>Complex scaffold remodeling in plant triterpene biosynthesis.</title>
        <authorList>
            <person name="De La Pena R."/>
            <person name="Hodgson H."/>
            <person name="Liu J.C."/>
            <person name="Stephenson M.J."/>
            <person name="Martin A.C."/>
            <person name="Owen C."/>
            <person name="Harkess A."/>
            <person name="Leebens-Mack J."/>
            <person name="Jimenez L.E."/>
            <person name="Osbourn A."/>
            <person name="Sattely E.S."/>
        </authorList>
    </citation>
    <scope>NUCLEOTIDE SEQUENCE [LARGE SCALE GENOMIC DNA]</scope>
    <source>
        <strain evidence="2">cv. JPN11</strain>
        <tissue evidence="1">Leaf</tissue>
    </source>
</reference>
<comment type="caution">
    <text evidence="1">The sequence shown here is derived from an EMBL/GenBank/DDBJ whole genome shotgun (WGS) entry which is preliminary data.</text>
</comment>